<dbReference type="InterPro" id="IPR000225">
    <property type="entry name" value="Armadillo"/>
</dbReference>
<reference evidence="3 4" key="1">
    <citation type="journal article" date="2019" name="Sci. Rep.">
        <title>Nanopore sequencing improves the draft genome of the human pathogenic amoeba Naegleria fowleri.</title>
        <authorList>
            <person name="Liechti N."/>
            <person name="Schurch N."/>
            <person name="Bruggmann R."/>
            <person name="Wittwer M."/>
        </authorList>
    </citation>
    <scope>NUCLEOTIDE SEQUENCE [LARGE SCALE GENOMIC DNA]</scope>
    <source>
        <strain evidence="3 4">ATCC 30894</strain>
    </source>
</reference>
<dbReference type="PROSITE" id="PS00741">
    <property type="entry name" value="DH_1"/>
    <property type="match status" value="1"/>
</dbReference>
<feature type="compositionally biased region" description="Acidic residues" evidence="1">
    <location>
        <begin position="569"/>
        <end position="592"/>
    </location>
</feature>
<dbReference type="InterPro" id="IPR011989">
    <property type="entry name" value="ARM-like"/>
</dbReference>
<dbReference type="Proteomes" id="UP000444721">
    <property type="component" value="Unassembled WGS sequence"/>
</dbReference>
<dbReference type="Pfam" id="PF00621">
    <property type="entry name" value="RhoGEF"/>
    <property type="match status" value="1"/>
</dbReference>
<evidence type="ECO:0000259" key="2">
    <source>
        <dbReference type="PROSITE" id="PS50010"/>
    </source>
</evidence>
<dbReference type="SUPFAM" id="SSF48371">
    <property type="entry name" value="ARM repeat"/>
    <property type="match status" value="1"/>
</dbReference>
<dbReference type="CDD" id="cd00160">
    <property type="entry name" value="RhoGEF"/>
    <property type="match status" value="1"/>
</dbReference>
<protein>
    <recommendedName>
        <fullName evidence="2">DH domain-containing protein</fullName>
    </recommendedName>
</protein>
<dbReference type="SUPFAM" id="SSF48065">
    <property type="entry name" value="DBL homology domain (DH-domain)"/>
    <property type="match status" value="1"/>
</dbReference>
<dbReference type="OrthoDB" id="10256089at2759"/>
<dbReference type="SMART" id="SM00185">
    <property type="entry name" value="ARM"/>
    <property type="match status" value="2"/>
</dbReference>
<feature type="domain" description="DH" evidence="2">
    <location>
        <begin position="728"/>
        <end position="922"/>
    </location>
</feature>
<dbReference type="InterPro" id="IPR001331">
    <property type="entry name" value="GDS_CDC24_CS"/>
</dbReference>
<proteinExistence type="predicted"/>
<keyword evidence="4" id="KW-1185">Reference proteome</keyword>
<evidence type="ECO:0000313" key="4">
    <source>
        <dbReference type="Proteomes" id="UP000444721"/>
    </source>
</evidence>
<dbReference type="PANTHER" id="PTHR12673:SF159">
    <property type="entry name" value="LD03170P"/>
    <property type="match status" value="1"/>
</dbReference>
<dbReference type="Gene3D" id="1.20.900.10">
    <property type="entry name" value="Dbl homology (DH) domain"/>
    <property type="match status" value="1"/>
</dbReference>
<sequence>MSSSSISSRLQQILDLQKKGDIASGHSILVQMTREARSIDFQKELFDPASEALDDLCLMLSNKEMNFKFIVVNILATVASLNPKLCQEIVKRSDTVDEMISMAREHKNMIQPVRDVTAFLRNAALIADNKSTLTRFKCHEMAATLLAHYLKNVKQAEFALDNCCAILALLVKNDAELAFMVGTTLNVISLLKTILSDVTLQQEAKEKTNQSAQRLLKSILQLYQYLCHFSNANHKTMVETGSHLVLSNLFGLYQSCFEEASQAASKVLHIIGQTHLISNEEESQSLNEESMSGVVNDLKSGIPSKQKKACELLWEATEDDENIPPFVNSEIPDLLIGLLESEYLQILEPSTGALSNLVRDPAVLVKMASKKILSILSAFIKQETSSKLVLNAVAICVYIGNSRTLLERLSEINFASICAQAFDRYFQMIEIKEVSPVEIQILMALLKLFSNFARTKMSAIELKDTGIVDTMLRVIMKEPTRQNFEIRKSSCETLYNLYNVDEIRDYIDSIEGAMGYMTDMIGMIDLSNCDRILSMKNNGATEDEIRQALDDDNASFKPIDSNAFKLASFDDDDDDEDEEDEEEDEEEEENNEMTELRPSNDEELLASELEPADEEELQPTELEPADEEELQPTELEPAALDDESEPEELEASVLDEELELQQEMERRMREEEEEAKRKEEEERIKNEEKERRKEQRRLQRKEKRIKEMKEKQKEEEEEEKKKEKRLAKRKAISRELLSTEESYVKALDTCRKIYMERIITSPKTILPKEKFDIIFKDIDLIYKVNYAFLTKLKALFQNEEELWENVEYKIGELVLSYAPSFKTYCSFVNNYDRAEAMMFACIKQYKPFADFLDQISNELLDQGFRQTDLGSFLIQPVQRLPRYNLLLTDLMKNSDSTESTGYKILKRALNEVQSITGFVNEAKRGVEFEAMASKLLEKLQLTLPENSGRKWIHTEKKLRGYLYEKRKESTTKNKAPYFVALHILSDYAIVKRKKGPMSNKVHVFNLKYTRIRRKAADMDKDGLSMTLEDEQQSKQTPPAMELEVKFPSKEMREEILTKLTNIHLDLNA</sequence>
<dbReference type="PROSITE" id="PS50010">
    <property type="entry name" value="DH_2"/>
    <property type="match status" value="1"/>
</dbReference>
<dbReference type="OMA" id="FKCHEMA"/>
<accession>A0A6A5BPN7</accession>
<dbReference type="InterPro" id="IPR000219">
    <property type="entry name" value="DH_dom"/>
</dbReference>
<dbReference type="InterPro" id="IPR035899">
    <property type="entry name" value="DBL_dom_sf"/>
</dbReference>
<comment type="caution">
    <text evidence="3">The sequence shown here is derived from an EMBL/GenBank/DDBJ whole genome shotgun (WGS) entry which is preliminary data.</text>
</comment>
<dbReference type="InterPro" id="IPR016024">
    <property type="entry name" value="ARM-type_fold"/>
</dbReference>
<evidence type="ECO:0000313" key="3">
    <source>
        <dbReference type="EMBL" id="KAF0976168.1"/>
    </source>
</evidence>
<dbReference type="VEuPathDB" id="AmoebaDB:FDP41_004843"/>
<dbReference type="GeneID" id="68112061"/>
<dbReference type="GO" id="GO:0005737">
    <property type="term" value="C:cytoplasm"/>
    <property type="evidence" value="ECO:0007669"/>
    <property type="project" value="TreeGrafter"/>
</dbReference>
<dbReference type="VEuPathDB" id="AmoebaDB:NfTy_085700"/>
<name>A0A6A5BPN7_NAEFO</name>
<dbReference type="PANTHER" id="PTHR12673">
    <property type="entry name" value="FACIOGENITAL DYSPLASIA PROTEIN"/>
    <property type="match status" value="1"/>
</dbReference>
<feature type="compositionally biased region" description="Acidic residues" evidence="1">
    <location>
        <begin position="601"/>
        <end position="631"/>
    </location>
</feature>
<dbReference type="GO" id="GO:0035556">
    <property type="term" value="P:intracellular signal transduction"/>
    <property type="evidence" value="ECO:0007669"/>
    <property type="project" value="InterPro"/>
</dbReference>
<dbReference type="AlphaFoldDB" id="A0A6A5BPN7"/>
<feature type="region of interest" description="Disordered" evidence="1">
    <location>
        <begin position="551"/>
        <end position="724"/>
    </location>
</feature>
<gene>
    <name evidence="3" type="ORF">FDP41_004843</name>
</gene>
<dbReference type="RefSeq" id="XP_044560881.1">
    <property type="nucleotide sequence ID" value="XM_044708302.1"/>
</dbReference>
<dbReference type="EMBL" id="VFQX01000041">
    <property type="protein sequence ID" value="KAF0976168.1"/>
    <property type="molecule type" value="Genomic_DNA"/>
</dbReference>
<dbReference type="GO" id="GO:0005085">
    <property type="term" value="F:guanyl-nucleotide exchange factor activity"/>
    <property type="evidence" value="ECO:0007669"/>
    <property type="project" value="InterPro"/>
</dbReference>
<feature type="compositionally biased region" description="Acidic residues" evidence="1">
    <location>
        <begin position="639"/>
        <end position="662"/>
    </location>
</feature>
<dbReference type="InterPro" id="IPR051092">
    <property type="entry name" value="FYVE_RhoGEF_PH"/>
</dbReference>
<feature type="compositionally biased region" description="Basic and acidic residues" evidence="1">
    <location>
        <begin position="704"/>
        <end position="714"/>
    </location>
</feature>
<organism evidence="3 4">
    <name type="scientific">Naegleria fowleri</name>
    <name type="common">Brain eating amoeba</name>
    <dbReference type="NCBI Taxonomy" id="5763"/>
    <lineage>
        <taxon>Eukaryota</taxon>
        <taxon>Discoba</taxon>
        <taxon>Heterolobosea</taxon>
        <taxon>Tetramitia</taxon>
        <taxon>Eutetramitia</taxon>
        <taxon>Vahlkampfiidae</taxon>
        <taxon>Naegleria</taxon>
    </lineage>
</organism>
<dbReference type="SMART" id="SM00325">
    <property type="entry name" value="RhoGEF"/>
    <property type="match status" value="1"/>
</dbReference>
<evidence type="ECO:0000256" key="1">
    <source>
        <dbReference type="SAM" id="MobiDB-lite"/>
    </source>
</evidence>
<feature type="compositionally biased region" description="Basic and acidic residues" evidence="1">
    <location>
        <begin position="663"/>
        <end position="697"/>
    </location>
</feature>
<dbReference type="VEuPathDB" id="AmoebaDB:NF0127700"/>
<dbReference type="Gene3D" id="1.25.10.10">
    <property type="entry name" value="Leucine-rich Repeat Variant"/>
    <property type="match status" value="1"/>
</dbReference>